<accession>A0AAJ6QSQ9</accession>
<comment type="subcellular location">
    <subcellularLocation>
        <location evidence="1">Mitochondrion</location>
    </subcellularLocation>
</comment>
<dbReference type="AlphaFoldDB" id="A0AAJ6QSQ9"/>
<dbReference type="CTD" id="39846"/>
<dbReference type="PANTHER" id="PTHR11851">
    <property type="entry name" value="METALLOPROTEASE"/>
    <property type="match status" value="1"/>
</dbReference>
<dbReference type="Proteomes" id="UP000694867">
    <property type="component" value="Unplaced"/>
</dbReference>
<evidence type="ECO:0000256" key="1">
    <source>
        <dbReference type="ARBA" id="ARBA00004173"/>
    </source>
</evidence>
<dbReference type="InterPro" id="IPR050361">
    <property type="entry name" value="MPP/UQCRC_Complex"/>
</dbReference>
<dbReference type="GO" id="GO:0016020">
    <property type="term" value="C:membrane"/>
    <property type="evidence" value="ECO:0007669"/>
    <property type="project" value="UniProtKB-ARBA"/>
</dbReference>
<feature type="domain" description="Peptidase M16 N-terminal" evidence="4">
    <location>
        <begin position="50"/>
        <end position="187"/>
    </location>
</feature>
<reference evidence="7" key="1">
    <citation type="submission" date="2025-08" db="UniProtKB">
        <authorList>
            <consortium name="RefSeq"/>
        </authorList>
    </citation>
    <scope>IDENTIFICATION</scope>
</reference>
<dbReference type="Pfam" id="PF05193">
    <property type="entry name" value="Peptidase_M16_C"/>
    <property type="match status" value="1"/>
</dbReference>
<keyword evidence="2" id="KW-0809">Transit peptide</keyword>
<dbReference type="InterPro" id="IPR011765">
    <property type="entry name" value="Pept_M16_N"/>
</dbReference>
<evidence type="ECO:0000259" key="5">
    <source>
        <dbReference type="Pfam" id="PF05193"/>
    </source>
</evidence>
<dbReference type="GeneID" id="100900634"/>
<name>A0AAJ6QSQ9_9ACAR</name>
<dbReference type="FunFam" id="3.30.830.10:FF:000039">
    <property type="entry name" value="Ubiquinol-cytochrome c reductase core subunit 2"/>
    <property type="match status" value="1"/>
</dbReference>
<evidence type="ECO:0000256" key="2">
    <source>
        <dbReference type="ARBA" id="ARBA00022946"/>
    </source>
</evidence>
<evidence type="ECO:0000259" key="4">
    <source>
        <dbReference type="Pfam" id="PF00675"/>
    </source>
</evidence>
<dbReference type="RefSeq" id="XP_003742765.1">
    <property type="nucleotide sequence ID" value="XM_003742717.2"/>
</dbReference>
<dbReference type="InterPro" id="IPR011249">
    <property type="entry name" value="Metalloenz_LuxS/M16"/>
</dbReference>
<evidence type="ECO:0000313" key="7">
    <source>
        <dbReference type="RefSeq" id="XP_003742765.1"/>
    </source>
</evidence>
<dbReference type="GO" id="GO:0005739">
    <property type="term" value="C:mitochondrion"/>
    <property type="evidence" value="ECO:0007669"/>
    <property type="project" value="UniProtKB-SubCell"/>
</dbReference>
<dbReference type="Gene3D" id="3.30.830.10">
    <property type="entry name" value="Metalloenzyme, LuxS/M16 peptidase-like"/>
    <property type="match status" value="2"/>
</dbReference>
<keyword evidence="3" id="KW-0496">Mitochondrion</keyword>
<dbReference type="PANTHER" id="PTHR11851:SF226">
    <property type="entry name" value="CYTOCHROME B-C1 COMPLEX SUBUNIT 2, MITOCHONDRIAL"/>
    <property type="match status" value="1"/>
</dbReference>
<gene>
    <name evidence="7" type="primary">LOC100900634</name>
</gene>
<dbReference type="SUPFAM" id="SSF63411">
    <property type="entry name" value="LuxS/MPP-like metallohydrolase"/>
    <property type="match status" value="2"/>
</dbReference>
<dbReference type="Pfam" id="PF00675">
    <property type="entry name" value="Peptidase_M16"/>
    <property type="match status" value="1"/>
</dbReference>
<feature type="domain" description="Peptidase M16 C-terminal" evidence="5">
    <location>
        <begin position="199"/>
        <end position="379"/>
    </location>
</feature>
<protein>
    <submittedName>
        <fullName evidence="7">Cytochrome b-c1 complex subunit 2, mitochondrial</fullName>
    </submittedName>
</protein>
<dbReference type="FunFam" id="3.30.830.10:FF:000021">
    <property type="entry name" value="Cytochrome b-c1 complex subunit 2"/>
    <property type="match status" value="1"/>
</dbReference>
<dbReference type="KEGG" id="goe:100900634"/>
<evidence type="ECO:0000256" key="3">
    <source>
        <dbReference type="ARBA" id="ARBA00023128"/>
    </source>
</evidence>
<keyword evidence="6" id="KW-1185">Reference proteome</keyword>
<dbReference type="InterPro" id="IPR007863">
    <property type="entry name" value="Peptidase_M16_C"/>
</dbReference>
<evidence type="ECO:0000313" key="6">
    <source>
        <dbReference type="Proteomes" id="UP000694867"/>
    </source>
</evidence>
<dbReference type="GO" id="GO:0046872">
    <property type="term" value="F:metal ion binding"/>
    <property type="evidence" value="ECO:0007669"/>
    <property type="project" value="InterPro"/>
</dbReference>
<sequence>MASLLPKFAPLKRIPSRAYSAQVAVSQKRLPSEETRLTTLDNGLSLYSVENQSPVSRVVIVTKAGSRYETGPELGASHLVRCMAGLRTKNSTSFGITRNVEWVGGNISAAATRDHLIYTLECNRDYVASTINFLNDVVFAPTFKHWQIDDIMPKLNRELAVFQQNQGALLMEALHQASFRGGLANSLFVHPSMIGKLKSDILTNFHKDNVTGPRTVVSAVGVDHERLVHIYKKCEHIGRSSTDDGKPSRFNPHGGEVRVDFAAPNTMVALAMESSGLAKPQDALTMEVLKHVLGMSKARVPFSELGATRLGKAVLATKPANPFSIGAFTANYSDTGLFGIALAANNNDIAVVSKAAIGAVRDLGKGNISASELEAAKNKAKYAIAKRVSKNTKTARNTAIQHLTQGGPQSYEKSISMIDAITSADIANVTQKMSRVKPSMAAVGKTYNVPHLDELLQ</sequence>
<organism evidence="6 7">
    <name type="scientific">Galendromus occidentalis</name>
    <name type="common">western predatory mite</name>
    <dbReference type="NCBI Taxonomy" id="34638"/>
    <lineage>
        <taxon>Eukaryota</taxon>
        <taxon>Metazoa</taxon>
        <taxon>Ecdysozoa</taxon>
        <taxon>Arthropoda</taxon>
        <taxon>Chelicerata</taxon>
        <taxon>Arachnida</taxon>
        <taxon>Acari</taxon>
        <taxon>Parasitiformes</taxon>
        <taxon>Mesostigmata</taxon>
        <taxon>Gamasina</taxon>
        <taxon>Phytoseioidea</taxon>
        <taxon>Phytoseiidae</taxon>
        <taxon>Typhlodrominae</taxon>
        <taxon>Galendromus</taxon>
    </lineage>
</organism>
<proteinExistence type="predicted"/>